<name>A0A7K4HSS5_9EURY</name>
<proteinExistence type="inferred from homology"/>
<comment type="subcellular location">
    <subcellularLocation>
        <location evidence="1">Membrane</location>
        <topology evidence="1">Multi-pass membrane protein</topology>
    </subcellularLocation>
</comment>
<dbReference type="OrthoDB" id="137390at2157"/>
<dbReference type="InterPro" id="IPR002549">
    <property type="entry name" value="AI-2E-like"/>
</dbReference>
<evidence type="ECO:0000256" key="1">
    <source>
        <dbReference type="ARBA" id="ARBA00004141"/>
    </source>
</evidence>
<feature type="transmembrane region" description="Helical" evidence="6">
    <location>
        <begin position="61"/>
        <end position="84"/>
    </location>
</feature>
<feature type="transmembrane region" description="Helical" evidence="6">
    <location>
        <begin position="222"/>
        <end position="251"/>
    </location>
</feature>
<accession>A0A7K4HSS5</accession>
<dbReference type="RefSeq" id="WP_176789629.1">
    <property type="nucleotide sequence ID" value="NZ_JABXWR010000002.1"/>
</dbReference>
<organism evidence="7 8">
    <name type="scientific">Methanofollis tationis</name>
    <dbReference type="NCBI Taxonomy" id="81417"/>
    <lineage>
        <taxon>Archaea</taxon>
        <taxon>Methanobacteriati</taxon>
        <taxon>Methanobacteriota</taxon>
        <taxon>Stenosarchaea group</taxon>
        <taxon>Methanomicrobia</taxon>
        <taxon>Methanomicrobiales</taxon>
        <taxon>Methanomicrobiaceae</taxon>
        <taxon>Methanofollis</taxon>
    </lineage>
</organism>
<feature type="transmembrane region" description="Helical" evidence="6">
    <location>
        <begin position="12"/>
        <end position="40"/>
    </location>
</feature>
<evidence type="ECO:0000256" key="5">
    <source>
        <dbReference type="ARBA" id="ARBA00023136"/>
    </source>
</evidence>
<dbReference type="PANTHER" id="PTHR21716:SF4">
    <property type="entry name" value="TRANSMEMBRANE PROTEIN 245"/>
    <property type="match status" value="1"/>
</dbReference>
<dbReference type="Pfam" id="PF01594">
    <property type="entry name" value="AI-2E_transport"/>
    <property type="match status" value="1"/>
</dbReference>
<dbReference type="Proteomes" id="UP000570823">
    <property type="component" value="Unassembled WGS sequence"/>
</dbReference>
<feature type="transmembrane region" description="Helical" evidence="6">
    <location>
        <begin position="191"/>
        <end position="216"/>
    </location>
</feature>
<comment type="similarity">
    <text evidence="2">Belongs to the autoinducer-2 exporter (AI-2E) (TC 2.A.86) family.</text>
</comment>
<dbReference type="GO" id="GO:0016020">
    <property type="term" value="C:membrane"/>
    <property type="evidence" value="ECO:0007669"/>
    <property type="project" value="UniProtKB-SubCell"/>
</dbReference>
<feature type="transmembrane region" description="Helical" evidence="6">
    <location>
        <begin position="258"/>
        <end position="279"/>
    </location>
</feature>
<feature type="transmembrane region" description="Helical" evidence="6">
    <location>
        <begin position="291"/>
        <end position="324"/>
    </location>
</feature>
<evidence type="ECO:0000256" key="2">
    <source>
        <dbReference type="ARBA" id="ARBA00009773"/>
    </source>
</evidence>
<gene>
    <name evidence="7" type="ORF">HWN36_11580</name>
</gene>
<keyword evidence="5 6" id="KW-0472">Membrane</keyword>
<dbReference type="AlphaFoldDB" id="A0A7K4HSS5"/>
<feature type="transmembrane region" description="Helical" evidence="6">
    <location>
        <begin position="141"/>
        <end position="160"/>
    </location>
</feature>
<keyword evidence="4 6" id="KW-1133">Transmembrane helix</keyword>
<evidence type="ECO:0000256" key="6">
    <source>
        <dbReference type="SAM" id="Phobius"/>
    </source>
</evidence>
<reference evidence="7 8" key="1">
    <citation type="submission" date="2020-06" db="EMBL/GenBank/DDBJ databases">
        <title>Methanofollis fontis sp. nov., a methanogen isolated from marine sediments near a cold seep at Four-Way Closure Ridge offshore southwestern Taiwan.</title>
        <authorList>
            <person name="Chen S.-C."/>
            <person name="Teng N.-H."/>
            <person name="Lin Y.-S."/>
            <person name="Lai M.-C."/>
            <person name="Chen H.-H."/>
            <person name="Wang C.-C."/>
        </authorList>
    </citation>
    <scope>NUCLEOTIDE SEQUENCE [LARGE SCALE GENOMIC DNA]</scope>
    <source>
        <strain evidence="7 8">DSM 2702</strain>
    </source>
</reference>
<keyword evidence="8" id="KW-1185">Reference proteome</keyword>
<dbReference type="EMBL" id="JABXWR010000002">
    <property type="protein sequence ID" value="NVO67930.1"/>
    <property type="molecule type" value="Genomic_DNA"/>
</dbReference>
<sequence length="341" mass="37472">MGVLTVSEDQKLLLLIGTVSLIATVAFWPLMTVFVWAIALASALMPLHKRFLRRVKPSVSATFITLGVVLLILVVSSLAASVLYADLEFIGSMVAAMVQGLQNTGLSGFLPTFTADQLSDMPQTLVEMMLQALLSTTQNPMLFVLQIIILFLTLSMLVYYGEQIWTILTRNLSPKLSSAVDKMAEITENTIYSLIIIQVSAAVITFILAVPFFYFLGYGHEFLFATMVGFGMLIPLIGAQLVLVFFMLYLLALGDIKGVLVVMFIGYPLLSGWIDFYYRPVMMRRRVAVHPVFMIIGIFAGVPFMGFVGFILGPVLVSLAAIAFKIYADQTRTAAIGEESS</sequence>
<dbReference type="PANTHER" id="PTHR21716">
    <property type="entry name" value="TRANSMEMBRANE PROTEIN"/>
    <property type="match status" value="1"/>
</dbReference>
<comment type="caution">
    <text evidence="7">The sequence shown here is derived from an EMBL/GenBank/DDBJ whole genome shotgun (WGS) entry which is preliminary data.</text>
</comment>
<evidence type="ECO:0000313" key="8">
    <source>
        <dbReference type="Proteomes" id="UP000570823"/>
    </source>
</evidence>
<evidence type="ECO:0000256" key="3">
    <source>
        <dbReference type="ARBA" id="ARBA00022692"/>
    </source>
</evidence>
<protein>
    <submittedName>
        <fullName evidence="7">AI-2E family transporter</fullName>
    </submittedName>
</protein>
<evidence type="ECO:0000313" key="7">
    <source>
        <dbReference type="EMBL" id="NVO67930.1"/>
    </source>
</evidence>
<keyword evidence="3 6" id="KW-0812">Transmembrane</keyword>
<evidence type="ECO:0000256" key="4">
    <source>
        <dbReference type="ARBA" id="ARBA00022989"/>
    </source>
</evidence>